<dbReference type="GO" id="GO:0003824">
    <property type="term" value="F:catalytic activity"/>
    <property type="evidence" value="ECO:0007669"/>
    <property type="project" value="InterPro"/>
</dbReference>
<evidence type="ECO:0000259" key="5">
    <source>
        <dbReference type="Pfam" id="PF22939"/>
    </source>
</evidence>
<dbReference type="Pfam" id="PF13637">
    <property type="entry name" value="Ank_4"/>
    <property type="match status" value="2"/>
</dbReference>
<feature type="repeat" description="ANK" evidence="3">
    <location>
        <begin position="1437"/>
        <end position="1469"/>
    </location>
</feature>
<dbReference type="SUPFAM" id="SSF53167">
    <property type="entry name" value="Purine and uridine phosphorylases"/>
    <property type="match status" value="1"/>
</dbReference>
<dbReference type="PANTHER" id="PTHR24188">
    <property type="entry name" value="ANKYRIN REPEAT PROTEIN"/>
    <property type="match status" value="1"/>
</dbReference>
<dbReference type="SUPFAM" id="SSF52540">
    <property type="entry name" value="P-loop containing nucleoside triphosphate hydrolases"/>
    <property type="match status" value="1"/>
</dbReference>
<sequence length="1695" mass="189162">MDAKRPASELAKGCLIAYERCLAATAKSPKHHECLENRLADFNLWADGVGAFARLKASLDTRLKIHPDELTIVKSNLILLHHFLEEYASFVEEGISVVDVLQSIDSSLSNLTLFAKAIRRSGRKSRVHKADRTFNSTEHTELELHLKCIALLRPGTGPRGSSDLTGLTSAQRRLIDANLRRRNRFIYAQRHSKRLQAVHLTQNSRIEQRVEPDKNPNLDDRPVSSSRDPEGRISTDNLSTKHQKGAELKVGVAPSTTGSGTTASAPESKFQYTESKNPNPSRQMSMITSIASKARYPGPVIPPPTQMIFKCPCCCQPMPVEDVIHEDHWRKHLFEDLCPYTCIADNCPTPHLFYSKREDWEKHVKNDHDPAWQCPLCDDGDPLFSTMAGIMDHLNNNHGEEISEDTIPVVLSLSAVNPLWVEACPLCESVGPRDSPELVDHVLEHMHDFSLRSLPWALRAPLETMRVVGVHNLEVRDAERLLQWLGDVNPEISTEGQQPQLQLCQSDIAPFLEFSQDTGMRPNVMDYFDENDYFAEELKDDSMSFEIQTNDSTLQLYSGVPTEDGDEEPYIQAKSNWRTLSHDAYSVAWICALPKEQTPATTMLDEIHPNLPQPSDDHNCYTLGSIGGHNIVIACFPKDDIGNSFDLPFVNRLIGTFPSIKIGFMVGIADGIAPEVRPGDVVVSTPVGKFPGVIQLEFGKSKDGGEFTQIGSLNNPPSWLLTALSELDMEHNFTGSKIMDEVNEKWPVLAVIHWRSDSPETDDSRASKTTEKEPREMRVHYGLIASGNPVTNDASFRDRIYKEFDGHILCVETEAVGMINDFPCIVIRGICDYADASKNNVWQSHAAAMAAAFAKELLGYVQPRVIDDERSVKDILDQSQPHDTVSTADHEILDWLTPRDYSYLQRRYLAKLQPGTGQWFLNSAGYQTWLNAGGQVLFCPGIPGAGKTIMTATVIEDLHDKFQSDSSIGIAYLYCDFRRQDEQKAEDLLISLLKQLSQEAHSPRESVRALYERHSSKRTRPSLGEISNVLHSVAATYSRVFIIIDALDECFHSSRTNLLLEAFSLQAKCGANIFATSRPLPVIAKMFKKSISIEIRASDDDVRRYIDSSLSHLSPPVTCNVVLREEIKIEIVSAVDGMFLLAHRHLHSLTVRRTPEAIQAAFENWSGPSEVCDQAHEFTMRRIEAQPKAEEELAKQVLSWIICAKRLLSYSELQHALAVKIGERELDESSLIEDMVSVCAGLVTVDENGFIRAAHYTVLEYLRRSRGHWFPNAEIDITTVCVTYLSFSIFQSGCCKTREEFKYRLESNKLFDYAAKNWGHHARISPIEGDSFILDFLKSPSKRSAFSQAMLASTVDFENKENETWMIGLHITAYFGLWRSTGALLEESQSPNAEDIYGRTPLHYAADKGHKEVAKLLLNMGADPDIKDSHSETPRGSERTPLSFAAANGHEGVVQLLLEKHAHVELEDDCGQTPLSLAAENGHDAIVKLLLGSNADVKTEDRFHRTPLLFAAENGHEAIVQLLLDKHAVVDAGENLSQTPLYFAVKNGHGTIVKLLLQSGADIEVRNQFGRTLLSLAAENGHEAIVKLLLLRRFTHVHTKDRSGRTPLSFAAQNGHEGIVELLLEKDADVETEDRSGRTPLSFAAENGHEGIVKLLLENDADVETEDRSGRTPLSFAIENGHKTIAELLAKGRAL</sequence>
<evidence type="ECO:0000256" key="4">
    <source>
        <dbReference type="SAM" id="MobiDB-lite"/>
    </source>
</evidence>
<evidence type="ECO:0000259" key="6">
    <source>
        <dbReference type="Pfam" id="PF24883"/>
    </source>
</evidence>
<dbReference type="Pfam" id="PF00023">
    <property type="entry name" value="Ank"/>
    <property type="match status" value="1"/>
</dbReference>
<dbReference type="STRING" id="1429867.A0A0G4PAH5"/>
<keyword evidence="8" id="KW-1185">Reference proteome</keyword>
<feature type="repeat" description="ANK" evidence="3">
    <location>
        <begin position="1669"/>
        <end position="1695"/>
    </location>
</feature>
<feature type="compositionally biased region" description="Low complexity" evidence="4">
    <location>
        <begin position="250"/>
        <end position="266"/>
    </location>
</feature>
<dbReference type="Gene3D" id="3.40.50.1580">
    <property type="entry name" value="Nucleoside phosphorylase domain"/>
    <property type="match status" value="1"/>
</dbReference>
<dbReference type="InterPro" id="IPR035994">
    <property type="entry name" value="Nucleoside_phosphorylase_sf"/>
</dbReference>
<feature type="compositionally biased region" description="Basic and acidic residues" evidence="4">
    <location>
        <begin position="206"/>
        <end position="233"/>
    </location>
</feature>
<evidence type="ECO:0000256" key="3">
    <source>
        <dbReference type="PROSITE-ProRule" id="PRU00023"/>
    </source>
</evidence>
<feature type="compositionally biased region" description="Polar residues" evidence="4">
    <location>
        <begin position="270"/>
        <end position="282"/>
    </location>
</feature>
<dbReference type="Gene3D" id="3.40.50.300">
    <property type="entry name" value="P-loop containing nucleotide triphosphate hydrolases"/>
    <property type="match status" value="1"/>
</dbReference>
<dbReference type="InterPro" id="IPR054471">
    <property type="entry name" value="GPIID_WHD"/>
</dbReference>
<dbReference type="SUPFAM" id="SSF48403">
    <property type="entry name" value="Ankyrin repeat"/>
    <property type="match status" value="1"/>
</dbReference>
<dbReference type="PRINTS" id="PR01415">
    <property type="entry name" value="ANKYRIN"/>
</dbReference>
<evidence type="ECO:0000256" key="1">
    <source>
        <dbReference type="ARBA" id="ARBA00022737"/>
    </source>
</evidence>
<evidence type="ECO:0000256" key="2">
    <source>
        <dbReference type="ARBA" id="ARBA00023043"/>
    </source>
</evidence>
<evidence type="ECO:0000313" key="7">
    <source>
        <dbReference type="EMBL" id="CRL23313.1"/>
    </source>
</evidence>
<dbReference type="InterPro" id="IPR056884">
    <property type="entry name" value="NPHP3-like_N"/>
</dbReference>
<dbReference type="Proteomes" id="UP000053732">
    <property type="component" value="Unassembled WGS sequence"/>
</dbReference>
<dbReference type="PANTHER" id="PTHR24188:SF29">
    <property type="entry name" value="GH09064P"/>
    <property type="match status" value="1"/>
</dbReference>
<reference evidence="7 8" key="1">
    <citation type="journal article" date="2014" name="Nat. Commun.">
        <title>Multiple recent horizontal transfers of a large genomic region in cheese making fungi.</title>
        <authorList>
            <person name="Cheeseman K."/>
            <person name="Ropars J."/>
            <person name="Renault P."/>
            <person name="Dupont J."/>
            <person name="Gouzy J."/>
            <person name="Branca A."/>
            <person name="Abraham A.L."/>
            <person name="Ceppi M."/>
            <person name="Conseiller E."/>
            <person name="Debuchy R."/>
            <person name="Malagnac F."/>
            <person name="Goarin A."/>
            <person name="Silar P."/>
            <person name="Lacoste S."/>
            <person name="Sallet E."/>
            <person name="Bensimon A."/>
            <person name="Giraud T."/>
            <person name="Brygoo Y."/>
        </authorList>
    </citation>
    <scope>NUCLEOTIDE SEQUENCE [LARGE SCALE GENOMIC DNA]</scope>
    <source>
        <strain evidence="8">FM 013</strain>
    </source>
</reference>
<dbReference type="PROSITE" id="PS50088">
    <property type="entry name" value="ANK_REPEAT"/>
    <property type="match status" value="8"/>
</dbReference>
<dbReference type="InterPro" id="IPR002110">
    <property type="entry name" value="Ankyrin_rpt"/>
</dbReference>
<proteinExistence type="predicted"/>
<keyword evidence="1" id="KW-0677">Repeat</keyword>
<protein>
    <submittedName>
        <fullName evidence="7">Histidine phosphatase superfamily, clade-2</fullName>
    </submittedName>
</protein>
<gene>
    <name evidence="7" type="ORF">PCAMFM013_S009g000253</name>
</gene>
<dbReference type="InterPro" id="IPR036770">
    <property type="entry name" value="Ankyrin_rpt-contain_sf"/>
</dbReference>
<keyword evidence="2 3" id="KW-0040">ANK repeat</keyword>
<accession>A0A0G4PAH5</accession>
<feature type="domain" description="GPI inositol-deacylase winged helix" evidence="5">
    <location>
        <begin position="1191"/>
        <end position="1263"/>
    </location>
</feature>
<dbReference type="SMART" id="SM00248">
    <property type="entry name" value="ANK"/>
    <property type="match status" value="9"/>
</dbReference>
<dbReference type="Pfam" id="PF22939">
    <property type="entry name" value="WHD_GPIID"/>
    <property type="match status" value="1"/>
</dbReference>
<feature type="repeat" description="ANK" evidence="3">
    <location>
        <begin position="1503"/>
        <end position="1535"/>
    </location>
</feature>
<feature type="repeat" description="ANK" evidence="3">
    <location>
        <begin position="1470"/>
        <end position="1502"/>
    </location>
</feature>
<dbReference type="InterPro" id="IPR027417">
    <property type="entry name" value="P-loop_NTPase"/>
</dbReference>
<organism evidence="7 8">
    <name type="scientific">Penicillium camemberti (strain FM 013)</name>
    <dbReference type="NCBI Taxonomy" id="1429867"/>
    <lineage>
        <taxon>Eukaryota</taxon>
        <taxon>Fungi</taxon>
        <taxon>Dikarya</taxon>
        <taxon>Ascomycota</taxon>
        <taxon>Pezizomycotina</taxon>
        <taxon>Eurotiomycetes</taxon>
        <taxon>Eurotiomycetidae</taxon>
        <taxon>Eurotiales</taxon>
        <taxon>Aspergillaceae</taxon>
        <taxon>Penicillium</taxon>
    </lineage>
</organism>
<dbReference type="PROSITE" id="PS50297">
    <property type="entry name" value="ANK_REP_REGION"/>
    <property type="match status" value="8"/>
</dbReference>
<evidence type="ECO:0000313" key="8">
    <source>
        <dbReference type="Proteomes" id="UP000053732"/>
    </source>
</evidence>
<dbReference type="Pfam" id="PF12796">
    <property type="entry name" value="Ank_2"/>
    <property type="match status" value="2"/>
</dbReference>
<dbReference type="GO" id="GO:0009116">
    <property type="term" value="P:nucleoside metabolic process"/>
    <property type="evidence" value="ECO:0007669"/>
    <property type="project" value="InterPro"/>
</dbReference>
<feature type="repeat" description="ANK" evidence="3">
    <location>
        <begin position="1603"/>
        <end position="1635"/>
    </location>
</feature>
<feature type="repeat" description="ANK" evidence="3">
    <location>
        <begin position="1536"/>
        <end position="1568"/>
    </location>
</feature>
<name>A0A0G4PAH5_PENC3</name>
<dbReference type="EMBL" id="HG793142">
    <property type="protein sequence ID" value="CRL23313.1"/>
    <property type="molecule type" value="Genomic_DNA"/>
</dbReference>
<feature type="region of interest" description="Disordered" evidence="4">
    <location>
        <begin position="197"/>
        <end position="282"/>
    </location>
</feature>
<feature type="repeat" description="ANK" evidence="3">
    <location>
        <begin position="1397"/>
        <end position="1429"/>
    </location>
</feature>
<feature type="repeat" description="ANK" evidence="3">
    <location>
        <begin position="1636"/>
        <end position="1668"/>
    </location>
</feature>
<feature type="domain" description="Nephrocystin 3-like N-terminal" evidence="6">
    <location>
        <begin position="915"/>
        <end position="1078"/>
    </location>
</feature>
<dbReference type="Pfam" id="PF24883">
    <property type="entry name" value="NPHP3_N"/>
    <property type="match status" value="1"/>
</dbReference>
<dbReference type="Gene3D" id="1.25.40.20">
    <property type="entry name" value="Ankyrin repeat-containing domain"/>
    <property type="match status" value="5"/>
</dbReference>